<proteinExistence type="predicted"/>
<gene>
    <name evidence="1" type="ordered locus">midi_01075</name>
</gene>
<dbReference type="RefSeq" id="WP_013951545.1">
    <property type="nucleotide sequence ID" value="NC_015722.1"/>
</dbReference>
<reference evidence="1 2" key="1">
    <citation type="journal article" date="2011" name="Mol. Biol. Evol.">
        <title>Phylogenomic evidence for the presence of a flagellum and cbb3 oxidase in the free-living mitochondrial ancestor.</title>
        <authorList>
            <person name="Sassera D."/>
            <person name="Lo N."/>
            <person name="Epis S."/>
            <person name="D'Auria G."/>
            <person name="Montagna M."/>
            <person name="Comandatore F."/>
            <person name="Horner D."/>
            <person name="Pereto J."/>
            <person name="Luciano A.M."/>
            <person name="Franciosi F."/>
            <person name="Ferri E."/>
            <person name="Crotti E."/>
            <person name="Bazzocchi C."/>
            <person name="Daffonchio D."/>
            <person name="Sacchi L."/>
            <person name="Moya A."/>
            <person name="Latorre A."/>
            <person name="Bandi C."/>
        </authorList>
    </citation>
    <scope>NUCLEOTIDE SEQUENCE [LARGE SCALE GENOMIC DNA]</scope>
    <source>
        <strain evidence="1 2">IricVA</strain>
    </source>
</reference>
<dbReference type="STRING" id="696127.midi_01075"/>
<dbReference type="KEGG" id="mmn:midi_01075"/>
<keyword evidence="2" id="KW-1185">Reference proteome</keyword>
<protein>
    <submittedName>
        <fullName evidence="1">Uncharacterized protein</fullName>
    </submittedName>
</protein>
<name>F7XTZ3_MIDMI</name>
<evidence type="ECO:0000313" key="2">
    <source>
        <dbReference type="Proteomes" id="UP000006639"/>
    </source>
</evidence>
<sequence>MREELSKYDKLYNSIVCLSDLIRLENKLIEKDQIDEIVQLSDEKEFLTNMVLENKSIIFNVLRNEEVIALSITKDQYSSIKESVSALLTLTEENARLIGKRLYVINIILSSIQRVAKKEENKLALYGSSGKNLNFSNKVGSNAFKFNSTI</sequence>
<organism evidence="1 2">
    <name type="scientific">Midichloria mitochondrii (strain IricVA)</name>
    <dbReference type="NCBI Taxonomy" id="696127"/>
    <lineage>
        <taxon>Bacteria</taxon>
        <taxon>Pseudomonadati</taxon>
        <taxon>Pseudomonadota</taxon>
        <taxon>Alphaproteobacteria</taxon>
        <taxon>Rickettsiales</taxon>
        <taxon>Candidatus Midichloriaceae</taxon>
        <taxon>Candidatus Midichloria</taxon>
    </lineage>
</organism>
<evidence type="ECO:0000313" key="1">
    <source>
        <dbReference type="EMBL" id="AEI89352.1"/>
    </source>
</evidence>
<dbReference type="Proteomes" id="UP000006639">
    <property type="component" value="Chromosome"/>
</dbReference>
<dbReference type="HOGENOM" id="CLU_1738428_0_0_5"/>
<dbReference type="EMBL" id="CP002130">
    <property type="protein sequence ID" value="AEI89352.1"/>
    <property type="molecule type" value="Genomic_DNA"/>
</dbReference>
<accession>F7XTZ3</accession>
<dbReference type="AlphaFoldDB" id="F7XTZ3"/>